<feature type="transmembrane region" description="Helical" evidence="1">
    <location>
        <begin position="40"/>
        <end position="57"/>
    </location>
</feature>
<evidence type="ECO:0000313" key="2">
    <source>
        <dbReference type="EMBL" id="MBS8263553.1"/>
    </source>
</evidence>
<proteinExistence type="predicted"/>
<accession>A0A944CKQ8</accession>
<name>A0A944CKQ8_9BACI</name>
<keyword evidence="1" id="KW-0472">Membrane</keyword>
<protein>
    <submittedName>
        <fullName evidence="2">Uncharacterized protein</fullName>
    </submittedName>
</protein>
<sequence>MNSVQSNPYKYHFTMLKAEPSLIQLLAWSMKRGLYRNRPNLPMLLLAVGNIAIQIILKIKKKRNGSIDA</sequence>
<evidence type="ECO:0000313" key="3">
    <source>
        <dbReference type="Proteomes" id="UP000761411"/>
    </source>
</evidence>
<organism evidence="2 3">
    <name type="scientific">Mesobacillus boroniphilus</name>
    <dbReference type="NCBI Taxonomy" id="308892"/>
    <lineage>
        <taxon>Bacteria</taxon>
        <taxon>Bacillati</taxon>
        <taxon>Bacillota</taxon>
        <taxon>Bacilli</taxon>
        <taxon>Bacillales</taxon>
        <taxon>Bacillaceae</taxon>
        <taxon>Mesobacillus</taxon>
    </lineage>
</organism>
<keyword evidence="1" id="KW-0812">Transmembrane</keyword>
<keyword evidence="1" id="KW-1133">Transmembrane helix</keyword>
<dbReference type="Proteomes" id="UP000761411">
    <property type="component" value="Unassembled WGS sequence"/>
</dbReference>
<dbReference type="AlphaFoldDB" id="A0A944CKQ8"/>
<evidence type="ECO:0000256" key="1">
    <source>
        <dbReference type="SAM" id="Phobius"/>
    </source>
</evidence>
<dbReference type="EMBL" id="QTKX01000001">
    <property type="protein sequence ID" value="MBS8263553.1"/>
    <property type="molecule type" value="Genomic_DNA"/>
</dbReference>
<gene>
    <name evidence="2" type="ORF">DYI25_03740</name>
</gene>
<reference evidence="2 3" key="1">
    <citation type="journal article" date="2021" name="Microorganisms">
        <title>Bacterial Dimethylsulfoniopropionate Biosynthesis in the East China Sea.</title>
        <authorList>
            <person name="Liu J."/>
            <person name="Zhang Y."/>
            <person name="Liu J."/>
            <person name="Zhong H."/>
            <person name="Williams B.T."/>
            <person name="Zheng Y."/>
            <person name="Curson A.R.J."/>
            <person name="Sun C."/>
            <person name="Sun H."/>
            <person name="Song D."/>
            <person name="Wagner Mackenzie B."/>
            <person name="Bermejo Martinez A."/>
            <person name="Todd J.D."/>
            <person name="Zhang X.H."/>
        </authorList>
    </citation>
    <scope>NUCLEOTIDE SEQUENCE [LARGE SCALE GENOMIC DNA]</scope>
    <source>
        <strain evidence="2 3">ESS08</strain>
    </source>
</reference>
<comment type="caution">
    <text evidence="2">The sequence shown here is derived from an EMBL/GenBank/DDBJ whole genome shotgun (WGS) entry which is preliminary data.</text>
</comment>
<keyword evidence="3" id="KW-1185">Reference proteome</keyword>